<organism evidence="1 2">
    <name type="scientific">Babesia microti (strain RI)</name>
    <dbReference type="NCBI Taxonomy" id="1133968"/>
    <lineage>
        <taxon>Eukaryota</taxon>
        <taxon>Sar</taxon>
        <taxon>Alveolata</taxon>
        <taxon>Apicomplexa</taxon>
        <taxon>Aconoidasida</taxon>
        <taxon>Piroplasmida</taxon>
        <taxon>Babesiidae</taxon>
        <taxon>Babesia</taxon>
    </lineage>
</organism>
<name>A0A0K3AUP3_BABMR</name>
<proteinExistence type="predicted"/>
<dbReference type="GeneID" id="24425362"/>
<evidence type="ECO:0000313" key="2">
    <source>
        <dbReference type="Proteomes" id="UP000002899"/>
    </source>
</evidence>
<dbReference type="KEGG" id="bmic:BMR1_03g03580"/>
<keyword evidence="2" id="KW-1185">Reference proteome</keyword>
<sequence>MFNPCVGGLIGQLQFIVHAFKDLTILFSRKLFRKRIFIVNKYKWYHRHGYWATRKKKIDFDKWRPYRYNEVKGSGKKPRMFWQEESYYKPLRNALRFW</sequence>
<evidence type="ECO:0000313" key="1">
    <source>
        <dbReference type="EMBL" id="CTQ41316.1"/>
    </source>
</evidence>
<dbReference type="OrthoDB" id="5334309at2759"/>
<accession>A0A0K3AUP3</accession>
<reference evidence="1 2" key="3">
    <citation type="journal article" date="2016" name="Sci. Rep.">
        <title>Genome-wide diversity and gene expression profiling of Babesia microti isolates identify polymorphic genes that mediate host-pathogen interactions.</title>
        <authorList>
            <person name="Silva J.C."/>
            <person name="Cornillot E."/>
            <person name="McCracken C."/>
            <person name="Usmani-Brown S."/>
            <person name="Dwivedi A."/>
            <person name="Ifeonu O.O."/>
            <person name="Crabtree J."/>
            <person name="Gotia H.T."/>
            <person name="Virji A.Z."/>
            <person name="Reynes C."/>
            <person name="Colinge J."/>
            <person name="Kumar V."/>
            <person name="Lawres L."/>
            <person name="Pazzi J.E."/>
            <person name="Pablo J.V."/>
            <person name="Hung C."/>
            <person name="Brancato J."/>
            <person name="Kumari P."/>
            <person name="Orvis J."/>
            <person name="Tretina K."/>
            <person name="Chibucos M."/>
            <person name="Ott S."/>
            <person name="Sadzewicz L."/>
            <person name="Sengamalay N."/>
            <person name="Shetty A.C."/>
            <person name="Su Q."/>
            <person name="Tallon L."/>
            <person name="Fraser C.M."/>
            <person name="Frutos R."/>
            <person name="Molina D.M."/>
            <person name="Krause P.J."/>
            <person name="Ben Mamoun C."/>
        </authorList>
    </citation>
    <scope>NUCLEOTIDE SEQUENCE [LARGE SCALE GENOMIC DNA]</scope>
    <source>
        <strain evidence="1 2">RI</strain>
    </source>
</reference>
<reference evidence="1 2" key="2">
    <citation type="journal article" date="2013" name="PLoS ONE">
        <title>Whole genome mapping and re-organization of the nuclear and mitochondrial genomes of Babesia microti isolates.</title>
        <authorList>
            <person name="Cornillot E."/>
            <person name="Dassouli A."/>
            <person name="Garg A."/>
            <person name="Pachikara N."/>
            <person name="Randazzo S."/>
            <person name="Depoix D."/>
            <person name="Carcy B."/>
            <person name="Delbecq S."/>
            <person name="Frutos R."/>
            <person name="Silva J.C."/>
            <person name="Sutton R."/>
            <person name="Krause P.J."/>
            <person name="Mamoun C.B."/>
        </authorList>
    </citation>
    <scope>NUCLEOTIDE SEQUENCE [LARGE SCALE GENOMIC DNA]</scope>
    <source>
        <strain evidence="1 2">RI</strain>
    </source>
</reference>
<dbReference type="Proteomes" id="UP000002899">
    <property type="component" value="Chromosome III"/>
</dbReference>
<dbReference type="AlphaFoldDB" id="A0A0K3AUP3"/>
<dbReference type="RefSeq" id="XP_012649327.1">
    <property type="nucleotide sequence ID" value="XM_012793873.1"/>
</dbReference>
<dbReference type="EMBL" id="LN871598">
    <property type="protein sequence ID" value="CTQ41316.1"/>
    <property type="molecule type" value="Genomic_DNA"/>
</dbReference>
<protein>
    <submittedName>
        <fullName evidence="1">Uncharacterized protein</fullName>
    </submittedName>
</protein>
<reference evidence="1 2" key="1">
    <citation type="journal article" date="2012" name="Nucleic Acids Res.">
        <title>Sequencing of the smallest Apicomplexan genome from the human pathogen Babesia microti.</title>
        <authorList>
            <person name="Cornillot E."/>
            <person name="Hadj-Kaddour K."/>
            <person name="Dassouli A."/>
            <person name="Noel B."/>
            <person name="Ranwez V."/>
            <person name="Vacherie B."/>
            <person name="Augagneur Y."/>
            <person name="Bres V."/>
            <person name="Duclos A."/>
            <person name="Randazzo S."/>
            <person name="Carcy B."/>
            <person name="Debierre-Grockiego F."/>
            <person name="Delbecq S."/>
            <person name="Moubri-Menage K."/>
            <person name="Shams-Eldin H."/>
            <person name="Usmani-Brown S."/>
            <person name="Bringaud F."/>
            <person name="Wincker P."/>
            <person name="Vivares C.P."/>
            <person name="Schwarz R.T."/>
            <person name="Schetters T.P."/>
            <person name="Krause P.J."/>
            <person name="Gorenflot A."/>
            <person name="Berry V."/>
            <person name="Barbe V."/>
            <person name="Ben Mamoun C."/>
        </authorList>
    </citation>
    <scope>NUCLEOTIDE SEQUENCE [LARGE SCALE GENOMIC DNA]</scope>
    <source>
        <strain evidence="1 2">RI</strain>
    </source>
</reference>
<dbReference type="VEuPathDB" id="PiroplasmaDB:BMR1_03g03580"/>
<gene>
    <name evidence="1" type="ORF">BMR1_03g03580</name>
</gene>